<dbReference type="EMBL" id="CACRSQ010000007">
    <property type="protein sequence ID" value="VYT34082.1"/>
    <property type="molecule type" value="Genomic_DNA"/>
</dbReference>
<proteinExistence type="predicted"/>
<dbReference type="PANTHER" id="PTHR35309:SF4">
    <property type="entry name" value="TOCOPHEROL CYCLASE"/>
    <property type="match status" value="1"/>
</dbReference>
<dbReference type="GO" id="GO:0009976">
    <property type="term" value="F:tocopherol cyclase activity"/>
    <property type="evidence" value="ECO:0007669"/>
    <property type="project" value="InterPro"/>
</dbReference>
<name>A0A6N2VZF2_9FIRM</name>
<evidence type="ECO:0000313" key="1">
    <source>
        <dbReference type="EMBL" id="VYT34082.1"/>
    </source>
</evidence>
<gene>
    <name evidence="1" type="ORF">ACLFYP115_02822</name>
</gene>
<dbReference type="AlphaFoldDB" id="A0A6N2VZF2"/>
<reference evidence="1" key="1">
    <citation type="submission" date="2019-11" db="EMBL/GenBank/DDBJ databases">
        <authorList>
            <person name="Feng L."/>
        </authorList>
    </citation>
    <scope>NUCLEOTIDE SEQUENCE</scope>
    <source>
        <strain evidence="1">AcaccaeLFYP115</strain>
    </source>
</reference>
<sequence length="308" mass="35163">MKNPNAFQGTKRKNNYFEGWYLKHQKGDQMFSVIPAYHIDREGNAFSSLQVITKEQSWYFSWKAEAFCGSKQKFHVVLDTGRGEGPASIFSERGILLNIHEEGLSLEGRIIYKNIHPLSSDIMGPFRYVPGMQCRHGIISMRHQLFGELTLNGYKMNFDQGTGYIEKDWGGSFPDAYLWSQSIFPDSGKNSLMLAAAKIPIAGLHFDGVLAALHLYGKEYKMGTYLGAKVKTDWKSRIIIRQGDLKLRAQLLSGEGNELLAPEHGAMDRRIRESLCCRVRYTFWDRKLKVLDMITDRGSFEQSIKEKS</sequence>
<protein>
    <recommendedName>
        <fullName evidence="2">Tocopherol cyclase</fullName>
    </recommendedName>
</protein>
<dbReference type="RefSeq" id="WP_006566558.1">
    <property type="nucleotide sequence ID" value="NZ_BAABRZ010000002.1"/>
</dbReference>
<dbReference type="InterPro" id="IPR025893">
    <property type="entry name" value="Tocopherol_cyclase"/>
</dbReference>
<dbReference type="SUPFAM" id="SSF159245">
    <property type="entry name" value="AttH-like"/>
    <property type="match status" value="1"/>
</dbReference>
<dbReference type="GeneID" id="69469973"/>
<dbReference type="PANTHER" id="PTHR35309">
    <property type="match status" value="1"/>
</dbReference>
<evidence type="ECO:0008006" key="2">
    <source>
        <dbReference type="Google" id="ProtNLM"/>
    </source>
</evidence>
<organism evidence="1">
    <name type="scientific">Anaerostipes caccae</name>
    <dbReference type="NCBI Taxonomy" id="105841"/>
    <lineage>
        <taxon>Bacteria</taxon>
        <taxon>Bacillati</taxon>
        <taxon>Bacillota</taxon>
        <taxon>Clostridia</taxon>
        <taxon>Lachnospirales</taxon>
        <taxon>Lachnospiraceae</taxon>
        <taxon>Anaerostipes</taxon>
    </lineage>
</organism>
<accession>A0A6N2VZF2</accession>
<dbReference type="Pfam" id="PF14249">
    <property type="entry name" value="Tocopherol_cycl"/>
    <property type="match status" value="1"/>
</dbReference>